<name>A0A448YIB2_BRENA</name>
<dbReference type="CDD" id="cd09209">
    <property type="entry name" value="Lumazine_synthase-I"/>
    <property type="match status" value="1"/>
</dbReference>
<dbReference type="OrthoDB" id="2965at2759"/>
<comment type="function">
    <text evidence="9">Catalyzes the formation of 6,7-dimethyl-8-ribityllumazine by condensation of 5-amino-6-(D-ribitylamino)uracil with 3,4-dihydroxy-2-butanone 4-phosphate. This is the penultimate step in the biosynthesis of riboflavin.</text>
</comment>
<dbReference type="SUPFAM" id="SSF52121">
    <property type="entry name" value="Lumazine synthase"/>
    <property type="match status" value="1"/>
</dbReference>
<dbReference type="Gene3D" id="3.40.50.960">
    <property type="entry name" value="Lumazine/riboflavin synthase"/>
    <property type="match status" value="1"/>
</dbReference>
<dbReference type="PANTHER" id="PTHR21058:SF0">
    <property type="entry name" value="6,7-DIMETHYL-8-RIBITYLLUMAZINE SYNTHASE"/>
    <property type="match status" value="1"/>
</dbReference>
<dbReference type="STRING" id="13370.A0A448YIB2"/>
<protein>
    <recommendedName>
        <fullName evidence="8 9">6,7-dimethyl-8-ribityllumazine synthase</fullName>
        <shortName evidence="9">DMRL synthase</shortName>
        <ecNumber evidence="4 9">2.5.1.78</ecNumber>
    </recommendedName>
</protein>
<dbReference type="InParanoid" id="A0A448YIB2"/>
<evidence type="ECO:0000256" key="4">
    <source>
        <dbReference type="ARBA" id="ARBA00012664"/>
    </source>
</evidence>
<dbReference type="GO" id="GO:0009231">
    <property type="term" value="P:riboflavin biosynthetic process"/>
    <property type="evidence" value="ECO:0007669"/>
    <property type="project" value="UniProtKB-UniPathway"/>
</dbReference>
<sequence length="168" mass="18041">MAASGRAKQDQQLDGSKLKIAIVHARWNEEIIDALVDGCVKRLLSVGVKKENIVIETVPGSYELPVGAAALASDVSIDAVIAVGCLIKGSTMHFEYISEAVSNKIMDIQFKVGKPIIFGLLTCLTLEQAKARAGLIPGVMHNHGVDWADCAVEMASKYGADFRTATWK</sequence>
<evidence type="ECO:0000256" key="3">
    <source>
        <dbReference type="ARBA" id="ARBA00011255"/>
    </source>
</evidence>
<keyword evidence="11" id="KW-1185">Reference proteome</keyword>
<reference evidence="10 11" key="1">
    <citation type="submission" date="2018-12" db="EMBL/GenBank/DDBJ databases">
        <authorList>
            <person name="Tiukova I."/>
            <person name="Dainat J."/>
        </authorList>
    </citation>
    <scope>NUCLEOTIDE SEQUENCE [LARGE SCALE GENOMIC DNA]</scope>
</reference>
<dbReference type="InterPro" id="IPR034964">
    <property type="entry name" value="LS"/>
</dbReference>
<evidence type="ECO:0000256" key="9">
    <source>
        <dbReference type="RuleBase" id="RU003795"/>
    </source>
</evidence>
<keyword evidence="5 9" id="KW-0686">Riboflavin biosynthesis</keyword>
<dbReference type="InterPro" id="IPR036467">
    <property type="entry name" value="LS/RS_sf"/>
</dbReference>
<evidence type="ECO:0000256" key="2">
    <source>
        <dbReference type="ARBA" id="ARBA00007424"/>
    </source>
</evidence>
<accession>A0A448YIB2</accession>
<comment type="similarity">
    <text evidence="2 9">Belongs to the DMRL synthase family.</text>
</comment>
<dbReference type="PANTHER" id="PTHR21058">
    <property type="entry name" value="6,7-DIMETHYL-8-RIBITYLLUMAZINE SYNTHASE DMRL SYNTHASE LUMAZINE SYNTHASE"/>
    <property type="match status" value="1"/>
</dbReference>
<evidence type="ECO:0000256" key="6">
    <source>
        <dbReference type="ARBA" id="ARBA00022679"/>
    </source>
</evidence>
<comment type="catalytic activity">
    <reaction evidence="7 9">
        <text>(2S)-2-hydroxy-3-oxobutyl phosphate + 5-amino-6-(D-ribitylamino)uracil = 6,7-dimethyl-8-(1-D-ribityl)lumazine + phosphate + 2 H2O + H(+)</text>
        <dbReference type="Rhea" id="RHEA:26152"/>
        <dbReference type="ChEBI" id="CHEBI:15377"/>
        <dbReference type="ChEBI" id="CHEBI:15378"/>
        <dbReference type="ChEBI" id="CHEBI:15934"/>
        <dbReference type="ChEBI" id="CHEBI:43474"/>
        <dbReference type="ChEBI" id="CHEBI:58201"/>
        <dbReference type="ChEBI" id="CHEBI:58830"/>
        <dbReference type="EC" id="2.5.1.78"/>
    </reaction>
</comment>
<dbReference type="NCBIfam" id="TIGR00114">
    <property type="entry name" value="lumazine-synth"/>
    <property type="match status" value="1"/>
</dbReference>
<dbReference type="EMBL" id="CAACVR010000005">
    <property type="protein sequence ID" value="VEU20563.1"/>
    <property type="molecule type" value="Genomic_DNA"/>
</dbReference>
<gene>
    <name evidence="10" type="ORF">BRENAR_LOCUS1298</name>
</gene>
<evidence type="ECO:0000313" key="11">
    <source>
        <dbReference type="Proteomes" id="UP000290900"/>
    </source>
</evidence>
<dbReference type="InterPro" id="IPR002180">
    <property type="entry name" value="LS/RS"/>
</dbReference>
<dbReference type="HAMAP" id="MF_00178">
    <property type="entry name" value="Lumazine_synth"/>
    <property type="match status" value="1"/>
</dbReference>
<dbReference type="GO" id="GO:0005758">
    <property type="term" value="C:mitochondrial intermembrane space"/>
    <property type="evidence" value="ECO:0007669"/>
    <property type="project" value="TreeGrafter"/>
</dbReference>
<dbReference type="Proteomes" id="UP000290900">
    <property type="component" value="Unassembled WGS sequence"/>
</dbReference>
<evidence type="ECO:0000313" key="10">
    <source>
        <dbReference type="EMBL" id="VEU20563.1"/>
    </source>
</evidence>
<dbReference type="FunCoup" id="A0A448YIB2">
    <property type="interactions" value="304"/>
</dbReference>
<dbReference type="EC" id="2.5.1.78" evidence="4 9"/>
<comment type="pathway">
    <text evidence="1 9">Cofactor biosynthesis; riboflavin biosynthesis; riboflavin from 2-hydroxy-3-oxobutyl phosphate and 5-amino-6-(D-ribitylamino)uracil: step 1/2.</text>
</comment>
<comment type="subunit">
    <text evidence="3">Homopentamer.</text>
</comment>
<evidence type="ECO:0000256" key="7">
    <source>
        <dbReference type="ARBA" id="ARBA00048785"/>
    </source>
</evidence>
<dbReference type="Pfam" id="PF00885">
    <property type="entry name" value="DMRL_synthase"/>
    <property type="match status" value="1"/>
</dbReference>
<evidence type="ECO:0000256" key="1">
    <source>
        <dbReference type="ARBA" id="ARBA00004917"/>
    </source>
</evidence>
<evidence type="ECO:0000256" key="8">
    <source>
        <dbReference type="ARBA" id="ARBA00072606"/>
    </source>
</evidence>
<dbReference type="GO" id="GO:0009349">
    <property type="term" value="C:riboflavin synthase complex"/>
    <property type="evidence" value="ECO:0007669"/>
    <property type="project" value="UniProtKB-UniRule"/>
</dbReference>
<keyword evidence="6 9" id="KW-0808">Transferase</keyword>
<proteinExistence type="inferred from homology"/>
<dbReference type="FunFam" id="3.40.50.960:FF:000007">
    <property type="entry name" value="6,7-dimethyl-8-ribityllumazine synthase"/>
    <property type="match status" value="1"/>
</dbReference>
<dbReference type="AlphaFoldDB" id="A0A448YIB2"/>
<organism evidence="10 11">
    <name type="scientific">Brettanomyces naardenensis</name>
    <name type="common">Yeast</name>
    <dbReference type="NCBI Taxonomy" id="13370"/>
    <lineage>
        <taxon>Eukaryota</taxon>
        <taxon>Fungi</taxon>
        <taxon>Dikarya</taxon>
        <taxon>Ascomycota</taxon>
        <taxon>Saccharomycotina</taxon>
        <taxon>Pichiomycetes</taxon>
        <taxon>Pichiales</taxon>
        <taxon>Pichiaceae</taxon>
        <taxon>Brettanomyces</taxon>
    </lineage>
</organism>
<dbReference type="UniPathway" id="UPA00275">
    <property type="reaction ID" value="UER00404"/>
</dbReference>
<dbReference type="GO" id="GO:0000906">
    <property type="term" value="F:6,7-dimethyl-8-ribityllumazine synthase activity"/>
    <property type="evidence" value="ECO:0007669"/>
    <property type="project" value="UniProtKB-EC"/>
</dbReference>
<evidence type="ECO:0000256" key="5">
    <source>
        <dbReference type="ARBA" id="ARBA00022619"/>
    </source>
</evidence>